<proteinExistence type="predicted"/>
<evidence type="ECO:0000313" key="1">
    <source>
        <dbReference type="EMBL" id="NMN94781.1"/>
    </source>
</evidence>
<dbReference type="Proteomes" id="UP000535543">
    <property type="component" value="Unassembled WGS sequence"/>
</dbReference>
<gene>
    <name evidence="1" type="ORF">FGL95_06995</name>
</gene>
<comment type="caution">
    <text evidence="1">The sequence shown here is derived from an EMBL/GenBank/DDBJ whole genome shotgun (WGS) entry which is preliminary data.</text>
</comment>
<organism evidence="1 2">
    <name type="scientific">Antrihabitans stalactiti</name>
    <dbReference type="NCBI Taxonomy" id="2584121"/>
    <lineage>
        <taxon>Bacteria</taxon>
        <taxon>Bacillati</taxon>
        <taxon>Actinomycetota</taxon>
        <taxon>Actinomycetes</taxon>
        <taxon>Mycobacteriales</taxon>
        <taxon>Nocardiaceae</taxon>
        <taxon>Antrihabitans</taxon>
    </lineage>
</organism>
<protein>
    <submittedName>
        <fullName evidence="1">DUF1697 domain-containing protein</fullName>
    </submittedName>
</protein>
<dbReference type="PANTHER" id="PTHR36439:SF1">
    <property type="entry name" value="DUF1697 DOMAIN-CONTAINING PROTEIN"/>
    <property type="match status" value="1"/>
</dbReference>
<dbReference type="RefSeq" id="WP_169585511.1">
    <property type="nucleotide sequence ID" value="NZ_VCQU01000002.1"/>
</dbReference>
<dbReference type="PANTHER" id="PTHR36439">
    <property type="entry name" value="BLL4334 PROTEIN"/>
    <property type="match status" value="1"/>
</dbReference>
<sequence length="176" mass="19754">MRFVAFLRGINVAGINIKMEDLRKTFADLGFENVKTILASGNVLFDSARTDRAKLKRDIEKGLNEAFGYEAWVVLLDIPTVQRVIDAYPFEPEREGWQPYVLLSSDPAPIAELLEFADDLDPALERIAGGDGVLYWEVERGQTLKSTFGKTLGKKRYKSTTTNRNLRTLLKVAAGK</sequence>
<name>A0A848K8K2_9NOCA</name>
<dbReference type="PIRSF" id="PIRSF008502">
    <property type="entry name" value="UCP008502"/>
    <property type="match status" value="1"/>
</dbReference>
<accession>A0A848K8K2</accession>
<keyword evidence="2" id="KW-1185">Reference proteome</keyword>
<dbReference type="Pfam" id="PF08002">
    <property type="entry name" value="DUF1697"/>
    <property type="match status" value="1"/>
</dbReference>
<dbReference type="EMBL" id="VCQU01000002">
    <property type="protein sequence ID" value="NMN94781.1"/>
    <property type="molecule type" value="Genomic_DNA"/>
</dbReference>
<dbReference type="Gene3D" id="3.30.70.1260">
    <property type="entry name" value="bacterial protein sp0830 like"/>
    <property type="match status" value="1"/>
</dbReference>
<reference evidence="1 2" key="2">
    <citation type="submission" date="2020-06" db="EMBL/GenBank/DDBJ databases">
        <title>Antribacter stalactiti gen. nov., sp. nov., a new member of the family Nacardiaceae isolated from a cave.</title>
        <authorList>
            <person name="Kim I.S."/>
        </authorList>
    </citation>
    <scope>NUCLEOTIDE SEQUENCE [LARGE SCALE GENOMIC DNA]</scope>
    <source>
        <strain evidence="1 2">YC2-7</strain>
    </source>
</reference>
<dbReference type="InterPro" id="IPR012545">
    <property type="entry name" value="DUF1697"/>
</dbReference>
<dbReference type="AlphaFoldDB" id="A0A848K8K2"/>
<dbReference type="SUPFAM" id="SSF160379">
    <property type="entry name" value="SP0830-like"/>
    <property type="match status" value="1"/>
</dbReference>
<evidence type="ECO:0000313" key="2">
    <source>
        <dbReference type="Proteomes" id="UP000535543"/>
    </source>
</evidence>
<reference evidence="1 2" key="1">
    <citation type="submission" date="2019-05" db="EMBL/GenBank/DDBJ databases">
        <authorList>
            <person name="Lee S.D."/>
        </authorList>
    </citation>
    <scope>NUCLEOTIDE SEQUENCE [LARGE SCALE GENOMIC DNA]</scope>
    <source>
        <strain evidence="1 2">YC2-7</strain>
    </source>
</reference>
<dbReference type="Gene3D" id="3.30.70.1280">
    <property type="entry name" value="SP0830-like domains"/>
    <property type="match status" value="1"/>
</dbReference>